<evidence type="ECO:0000313" key="2">
    <source>
        <dbReference type="EMBL" id="MCO6159089.1"/>
    </source>
</evidence>
<protein>
    <submittedName>
        <fullName evidence="2">Tetratricopeptide repeat protein</fullName>
    </submittedName>
</protein>
<keyword evidence="3" id="KW-1185">Reference proteome</keyword>
<dbReference type="PROSITE" id="PS50005">
    <property type="entry name" value="TPR"/>
    <property type="match status" value="2"/>
</dbReference>
<dbReference type="SUPFAM" id="SSF53756">
    <property type="entry name" value="UDP-Glycosyltransferase/glycogen phosphorylase"/>
    <property type="match status" value="1"/>
</dbReference>
<evidence type="ECO:0000256" key="1">
    <source>
        <dbReference type="PROSITE-ProRule" id="PRU00339"/>
    </source>
</evidence>
<dbReference type="Proteomes" id="UP001523401">
    <property type="component" value="Unassembled WGS sequence"/>
</dbReference>
<name>A0ABT1CGF1_9PROT</name>
<dbReference type="SUPFAM" id="SSF48452">
    <property type="entry name" value="TPR-like"/>
    <property type="match status" value="2"/>
</dbReference>
<comment type="caution">
    <text evidence="2">The sequence shown here is derived from an EMBL/GenBank/DDBJ whole genome shotgun (WGS) entry which is preliminary data.</text>
</comment>
<dbReference type="Gene3D" id="3.40.50.2000">
    <property type="entry name" value="Glycogen Phosphorylase B"/>
    <property type="match status" value="1"/>
</dbReference>
<feature type="repeat" description="TPR" evidence="1">
    <location>
        <begin position="216"/>
        <end position="249"/>
    </location>
</feature>
<keyword evidence="1" id="KW-0802">TPR repeat</keyword>
<reference evidence="2 3" key="1">
    <citation type="submission" date="2022-06" db="EMBL/GenBank/DDBJ databases">
        <title>Whole-genome of Asaia lannensis strain LMG 27011T.</title>
        <authorList>
            <person name="Sombolestani A."/>
        </authorList>
    </citation>
    <scope>NUCLEOTIDE SEQUENCE [LARGE SCALE GENOMIC DNA]</scope>
    <source>
        <strain evidence="2 3">NBRC 102526</strain>
    </source>
</reference>
<dbReference type="RefSeq" id="WP_252848614.1">
    <property type="nucleotide sequence ID" value="NZ_BAPW01000012.1"/>
</dbReference>
<organism evidence="2 3">
    <name type="scientific">Asaia lannensis NBRC 102526</name>
    <dbReference type="NCBI Taxonomy" id="1307926"/>
    <lineage>
        <taxon>Bacteria</taxon>
        <taxon>Pseudomonadati</taxon>
        <taxon>Pseudomonadota</taxon>
        <taxon>Alphaproteobacteria</taxon>
        <taxon>Acetobacterales</taxon>
        <taxon>Acetobacteraceae</taxon>
        <taxon>Asaia</taxon>
    </lineage>
</organism>
<proteinExistence type="predicted"/>
<gene>
    <name evidence="2" type="ORF">NF685_03475</name>
</gene>
<accession>A0ABT1CGF1</accession>
<dbReference type="PANTHER" id="PTHR44998:SF1">
    <property type="entry name" value="UDP-N-ACETYLGLUCOSAMINE--PEPTIDE N-ACETYLGLUCOSAMINYLTRANSFERASE 110 KDA SUBUNIT"/>
    <property type="match status" value="1"/>
</dbReference>
<dbReference type="PANTHER" id="PTHR44998">
    <property type="match status" value="1"/>
</dbReference>
<dbReference type="EMBL" id="JAMXQU010000002">
    <property type="protein sequence ID" value="MCO6159089.1"/>
    <property type="molecule type" value="Genomic_DNA"/>
</dbReference>
<dbReference type="Pfam" id="PF13432">
    <property type="entry name" value="TPR_16"/>
    <property type="match status" value="3"/>
</dbReference>
<feature type="repeat" description="TPR" evidence="1">
    <location>
        <begin position="182"/>
        <end position="215"/>
    </location>
</feature>
<dbReference type="Gene3D" id="1.25.40.10">
    <property type="entry name" value="Tetratricopeptide repeat domain"/>
    <property type="match status" value="1"/>
</dbReference>
<evidence type="ECO:0000313" key="3">
    <source>
        <dbReference type="Proteomes" id="UP001523401"/>
    </source>
</evidence>
<sequence>MTLSRPHISPSRIDTALAHLAGGDSARAEALLKAVLAEDSHCAGAWHGLACVARETGQPRTAIAMVAHALTLTGDDSEKARFHLTLAAALDEAGHFREAVSACRVAVLLEPRDFRAKAFLSELYYRDGKTQESAQEFDEAVRLAADPVPLLMRRGMFLMERRAFSDACPVFSSLVAHLPDRAEAHANFGTACFEAGRMSDALTALQRAIALDAPTAQTLNTLGLVYQALGALDHASDAFDRALALASDDTGIMSNRAMLRAETGHVMEAQTVFRDIMQSVAGQGENSRGAGDPVVGERQYHQARFNLATIQLAQGAFAEGWDNFESRLFLLGQPAPEASWQGEATDEPVCVRAEQGLGDCLQFLRFVPLAALRAPLILVIPTVLHPLLAFMPRLAALMRSGRVRLEGEAKLACSLLSLPRLLQLSTIDPSPILDLGMKVEKGRIGLFRAGNPAYRFNARRSLPATMLTPLLDTTECRFVNFQLGDAPACMEQGVGDTLLDTARAMARCELVIGVDTMLAHLAGSCGVPLWLLDRQGGDWRWQGPDWYEALRVFRPDDYCPPEQAWPLVIARVSEALRQHIAQRPGARA</sequence>
<dbReference type="InterPro" id="IPR019734">
    <property type="entry name" value="TPR_rpt"/>
</dbReference>
<dbReference type="SMART" id="SM00028">
    <property type="entry name" value="TPR"/>
    <property type="match status" value="5"/>
</dbReference>
<dbReference type="Pfam" id="PF13181">
    <property type="entry name" value="TPR_8"/>
    <property type="match status" value="1"/>
</dbReference>
<dbReference type="InterPro" id="IPR011990">
    <property type="entry name" value="TPR-like_helical_dom_sf"/>
</dbReference>